<comment type="caution">
    <text evidence="2">The sequence shown here is derived from an EMBL/GenBank/DDBJ whole genome shotgun (WGS) entry which is preliminary data.</text>
</comment>
<feature type="transmembrane region" description="Helical" evidence="1">
    <location>
        <begin position="111"/>
        <end position="135"/>
    </location>
</feature>
<dbReference type="OrthoDB" id="38519at2759"/>
<keyword evidence="1" id="KW-0812">Transmembrane</keyword>
<keyword evidence="1" id="KW-1133">Transmembrane helix</keyword>
<dbReference type="AlphaFoldDB" id="A0A9N8F0X3"/>
<sequence length="201" mass="23317">MVTAYWIVQSATGKPDMTRLDLLSSSFLSSSSFVFEFRNSHKIDLTSTMQITADTIIRTASIYQGLTARAVNHEAYRYQRTFRGCFGVAPHLAAELWNMLDDEDPLSDIRWVSYFLATLMFLRTYTVTAVLAMIFMKDEKTIRHWVWVFIEKIASLDLVSHEQAFFFTFINRRLHQQRALTMYMLQSNTTPPDQMGVPTDE</sequence>
<protein>
    <submittedName>
        <fullName evidence="2">Uncharacterized protein</fullName>
    </submittedName>
</protein>
<dbReference type="EMBL" id="CAICTM010003062">
    <property type="protein sequence ID" value="CAB9530826.1"/>
    <property type="molecule type" value="Genomic_DNA"/>
</dbReference>
<keyword evidence="3" id="KW-1185">Reference proteome</keyword>
<organism evidence="2 3">
    <name type="scientific">Seminavis robusta</name>
    <dbReference type="NCBI Taxonomy" id="568900"/>
    <lineage>
        <taxon>Eukaryota</taxon>
        <taxon>Sar</taxon>
        <taxon>Stramenopiles</taxon>
        <taxon>Ochrophyta</taxon>
        <taxon>Bacillariophyta</taxon>
        <taxon>Bacillariophyceae</taxon>
        <taxon>Bacillariophycidae</taxon>
        <taxon>Naviculales</taxon>
        <taxon>Naviculaceae</taxon>
        <taxon>Seminavis</taxon>
    </lineage>
</organism>
<evidence type="ECO:0000256" key="1">
    <source>
        <dbReference type="SAM" id="Phobius"/>
    </source>
</evidence>
<keyword evidence="1" id="KW-0472">Membrane</keyword>
<name>A0A9N8F0X3_9STRA</name>
<evidence type="ECO:0000313" key="3">
    <source>
        <dbReference type="Proteomes" id="UP001153069"/>
    </source>
</evidence>
<evidence type="ECO:0000313" key="2">
    <source>
        <dbReference type="EMBL" id="CAB9530826.1"/>
    </source>
</evidence>
<proteinExistence type="predicted"/>
<reference evidence="2" key="1">
    <citation type="submission" date="2020-06" db="EMBL/GenBank/DDBJ databases">
        <authorList>
            <consortium name="Plant Systems Biology data submission"/>
        </authorList>
    </citation>
    <scope>NUCLEOTIDE SEQUENCE</scope>
    <source>
        <strain evidence="2">D6</strain>
    </source>
</reference>
<dbReference type="Proteomes" id="UP001153069">
    <property type="component" value="Unassembled WGS sequence"/>
</dbReference>
<accession>A0A9N8F0X3</accession>
<gene>
    <name evidence="2" type="ORF">SEMRO_3064_G343050.1</name>
</gene>